<keyword evidence="3" id="KW-0805">Transcription regulation</keyword>
<reference evidence="11" key="1">
    <citation type="submission" date="2025-08" db="UniProtKB">
        <authorList>
            <consortium name="RefSeq"/>
        </authorList>
    </citation>
    <scope>IDENTIFICATION</scope>
    <source>
        <tissue evidence="11">Seedling</tissue>
    </source>
</reference>
<dbReference type="InterPro" id="IPR017930">
    <property type="entry name" value="Myb_dom"/>
</dbReference>
<evidence type="ECO:0000256" key="2">
    <source>
        <dbReference type="ARBA" id="ARBA00022737"/>
    </source>
</evidence>
<dbReference type="Pfam" id="PF00249">
    <property type="entry name" value="Myb_DNA-binding"/>
    <property type="match status" value="2"/>
</dbReference>
<dbReference type="InterPro" id="IPR001005">
    <property type="entry name" value="SANT/Myb"/>
</dbReference>
<comment type="subcellular location">
    <subcellularLocation>
        <location evidence="1">Nucleus</location>
    </subcellularLocation>
</comment>
<dbReference type="Proteomes" id="UP001652623">
    <property type="component" value="Chromosome 1"/>
</dbReference>
<dbReference type="PROSITE" id="PS51294">
    <property type="entry name" value="HTH_MYB"/>
    <property type="match status" value="2"/>
</dbReference>
<evidence type="ECO:0000259" key="8">
    <source>
        <dbReference type="PROSITE" id="PS50090"/>
    </source>
</evidence>
<dbReference type="InterPro" id="IPR009057">
    <property type="entry name" value="Homeodomain-like_sf"/>
</dbReference>
<dbReference type="PANTHER" id="PTHR47995:SF18">
    <property type="entry name" value="TRANSCRIPTION FACTOR MYB65"/>
    <property type="match status" value="1"/>
</dbReference>
<evidence type="ECO:0000256" key="3">
    <source>
        <dbReference type="ARBA" id="ARBA00023015"/>
    </source>
</evidence>
<protein>
    <submittedName>
        <fullName evidence="11">Transcription factor MYB97 isoform X2</fullName>
    </submittedName>
</protein>
<dbReference type="PANTHER" id="PTHR47995">
    <property type="entry name" value="TRANSCRIPTION FACTOR MYB33-RELATED"/>
    <property type="match status" value="1"/>
</dbReference>
<feature type="compositionally biased region" description="Pro residues" evidence="7">
    <location>
        <begin position="165"/>
        <end position="174"/>
    </location>
</feature>
<evidence type="ECO:0000256" key="6">
    <source>
        <dbReference type="ARBA" id="ARBA00023242"/>
    </source>
</evidence>
<feature type="compositionally biased region" description="Low complexity" evidence="7">
    <location>
        <begin position="175"/>
        <end position="220"/>
    </location>
</feature>
<evidence type="ECO:0000256" key="4">
    <source>
        <dbReference type="ARBA" id="ARBA00023125"/>
    </source>
</evidence>
<evidence type="ECO:0000313" key="10">
    <source>
        <dbReference type="Proteomes" id="UP001652623"/>
    </source>
</evidence>
<feature type="compositionally biased region" description="Low complexity" evidence="7">
    <location>
        <begin position="1"/>
        <end position="12"/>
    </location>
</feature>
<keyword evidence="6" id="KW-0539">Nucleus</keyword>
<feature type="domain" description="Myb-like" evidence="8">
    <location>
        <begin position="89"/>
        <end position="139"/>
    </location>
</feature>
<dbReference type="CDD" id="cd00167">
    <property type="entry name" value="SANT"/>
    <property type="match status" value="2"/>
</dbReference>
<sequence>MTNINGSAMSEGGSSGSSGGGAAGGGRGGTSNDADGIILKKGPWTAAEDQILMEYVKKHGEGNWNSVQRNSGLNRCGKSCRLRWANHLRPNLKKGAFTQEEERLILELHAKYGNKWARMAAQLPGRTDNEIKNYWNTRVKRRKRQGLPLYPNDIQQSQPTTPTSPMTPTPPTTPIIPTFSFHSPSHSHSQTLVPLSSNTPPHLSPLSSPHHHSPNSFSPSLPLFEPTTTSSFSFSSPFTFQRPAPMLGTPLRFKRYRAPTAASSLPFSTNPQAAASPSQLIGGQSLSSSSSVVDMNSFQFPVTYNTATAAMSQSIRPLAAAQAHQFHETDLLGSNICTLRSELPSNQLSQMHSNITIDNTLSSGTNQRSCELMEDLLDETHHGLAFNGESSRRASSSGYGSKEGKRVLDAFSLWESSSSYNSSSEDMKEQQSHSMPEDLSKLLNFVPSTMQVTDWNTDDHHSKEISNGHRSLSVGDDNLGLEMQHLASLFHTSTSDHDKAPDPWDNLPGIC</sequence>
<keyword evidence="2" id="KW-0677">Repeat</keyword>
<evidence type="ECO:0000256" key="7">
    <source>
        <dbReference type="SAM" id="MobiDB-lite"/>
    </source>
</evidence>
<name>A0ABM3IET7_ZIZJJ</name>
<dbReference type="Gene3D" id="1.10.10.60">
    <property type="entry name" value="Homeodomain-like"/>
    <property type="match status" value="2"/>
</dbReference>
<keyword evidence="4" id="KW-0238">DNA-binding</keyword>
<feature type="domain" description="HTH myb-type" evidence="9">
    <location>
        <begin position="89"/>
        <end position="143"/>
    </location>
</feature>
<keyword evidence="5" id="KW-0804">Transcription</keyword>
<feature type="region of interest" description="Disordered" evidence="7">
    <location>
        <begin position="145"/>
        <end position="220"/>
    </location>
</feature>
<dbReference type="PROSITE" id="PS50090">
    <property type="entry name" value="MYB_LIKE"/>
    <property type="match status" value="2"/>
</dbReference>
<evidence type="ECO:0000259" key="9">
    <source>
        <dbReference type="PROSITE" id="PS51294"/>
    </source>
</evidence>
<accession>A0ABM3IET7</accession>
<feature type="domain" description="Myb-like" evidence="8">
    <location>
        <begin position="39"/>
        <end position="88"/>
    </location>
</feature>
<feature type="domain" description="HTH myb-type" evidence="9">
    <location>
        <begin position="36"/>
        <end position="88"/>
    </location>
</feature>
<proteinExistence type="predicted"/>
<dbReference type="SMART" id="SM00717">
    <property type="entry name" value="SANT"/>
    <property type="match status" value="2"/>
</dbReference>
<organism evidence="10 11">
    <name type="scientific">Ziziphus jujuba</name>
    <name type="common">Chinese jujube</name>
    <name type="synonym">Ziziphus sativa</name>
    <dbReference type="NCBI Taxonomy" id="326968"/>
    <lineage>
        <taxon>Eukaryota</taxon>
        <taxon>Viridiplantae</taxon>
        <taxon>Streptophyta</taxon>
        <taxon>Embryophyta</taxon>
        <taxon>Tracheophyta</taxon>
        <taxon>Spermatophyta</taxon>
        <taxon>Magnoliopsida</taxon>
        <taxon>eudicotyledons</taxon>
        <taxon>Gunneridae</taxon>
        <taxon>Pentapetalae</taxon>
        <taxon>rosids</taxon>
        <taxon>fabids</taxon>
        <taxon>Rosales</taxon>
        <taxon>Rhamnaceae</taxon>
        <taxon>Paliureae</taxon>
        <taxon>Ziziphus</taxon>
    </lineage>
</organism>
<gene>
    <name evidence="11" type="primary">LOC107433003</name>
</gene>
<dbReference type="SUPFAM" id="SSF46689">
    <property type="entry name" value="Homeodomain-like"/>
    <property type="match status" value="1"/>
</dbReference>
<dbReference type="RefSeq" id="XP_048326969.2">
    <property type="nucleotide sequence ID" value="XM_048471012.2"/>
</dbReference>
<evidence type="ECO:0000256" key="1">
    <source>
        <dbReference type="ARBA" id="ARBA00004123"/>
    </source>
</evidence>
<dbReference type="GeneID" id="107433003"/>
<feature type="compositionally biased region" description="Gly residues" evidence="7">
    <location>
        <begin position="13"/>
        <end position="29"/>
    </location>
</feature>
<evidence type="ECO:0000313" key="11">
    <source>
        <dbReference type="RefSeq" id="XP_048326969.2"/>
    </source>
</evidence>
<feature type="region of interest" description="Disordered" evidence="7">
    <location>
        <begin position="1"/>
        <end position="37"/>
    </location>
</feature>
<feature type="compositionally biased region" description="Low complexity" evidence="7">
    <location>
        <begin position="154"/>
        <end position="164"/>
    </location>
</feature>
<evidence type="ECO:0000256" key="5">
    <source>
        <dbReference type="ARBA" id="ARBA00023163"/>
    </source>
</evidence>
<keyword evidence="10" id="KW-1185">Reference proteome</keyword>